<feature type="compositionally biased region" description="Low complexity" evidence="13">
    <location>
        <begin position="208"/>
        <end position="222"/>
    </location>
</feature>
<dbReference type="EC" id="2.3.2.27" evidence="3"/>
<dbReference type="PANTHER" id="PTHR45977">
    <property type="entry name" value="TARGET OF ERK KINASE MPK-1"/>
    <property type="match status" value="1"/>
</dbReference>
<dbReference type="InterPro" id="IPR013083">
    <property type="entry name" value="Znf_RING/FYVE/PHD"/>
</dbReference>
<keyword evidence="5" id="KW-0812">Transmembrane</keyword>
<feature type="region of interest" description="Disordered" evidence="13">
    <location>
        <begin position="67"/>
        <end position="99"/>
    </location>
</feature>
<evidence type="ECO:0000256" key="8">
    <source>
        <dbReference type="ARBA" id="ARBA00022786"/>
    </source>
</evidence>
<protein>
    <recommendedName>
        <fullName evidence="3">RING-type E3 ubiquitin transferase</fullName>
        <ecNumber evidence="3">2.3.2.27</ecNumber>
    </recommendedName>
</protein>
<keyword evidence="6" id="KW-0479">Metal-binding</keyword>
<dbReference type="PROSITE" id="PS50089">
    <property type="entry name" value="ZF_RING_2"/>
    <property type="match status" value="1"/>
</dbReference>
<keyword evidence="4" id="KW-0808">Transferase</keyword>
<keyword evidence="7 12" id="KW-0863">Zinc-finger</keyword>
<dbReference type="SMART" id="SM00184">
    <property type="entry name" value="RING"/>
    <property type="match status" value="1"/>
</dbReference>
<comment type="caution">
    <text evidence="15">The sequence shown here is derived from an EMBL/GenBank/DDBJ whole genome shotgun (WGS) entry which is preliminary data.</text>
</comment>
<feature type="compositionally biased region" description="Low complexity" evidence="13">
    <location>
        <begin position="306"/>
        <end position="317"/>
    </location>
</feature>
<evidence type="ECO:0000256" key="4">
    <source>
        <dbReference type="ARBA" id="ARBA00022679"/>
    </source>
</evidence>
<evidence type="ECO:0000256" key="7">
    <source>
        <dbReference type="ARBA" id="ARBA00022771"/>
    </source>
</evidence>
<evidence type="ECO:0000256" key="1">
    <source>
        <dbReference type="ARBA" id="ARBA00000900"/>
    </source>
</evidence>
<sequence>MARTAKGCALARAFISRNLAQAVQMPFKSMATELDRLSQFCRSVPPHQIAGLRRKTWMQQMRQRLDWSAVGSPAAQRPSRPGVRGPPVPDPGRDPPISLLWESARPPARHLQGWRPGTFPEERSMSAEDEALASRLQMEADWEAALEEPPSGDDEYEAPERRRVPGAWSVMQELQSALQFSPSVAAATAAMLRPRRNTQEALRRPGRAQPLQGGAPQLLQQRLRPRSPSPPAGDDFYSRLWGMPQSEDGEVQPRQSSLPRRPQSSQRQLQLPPRLQPLTSRPASTVSSRPAGRAVPSAGQRRMPTQQRASRPSSRQQSTHRSSDSSPEDLGRGVQQSAEEPTGRAHFAVPGANVEAVASSTVVVVFRATEATAGNEEHKACTICCESFADGEQLRLLPCLHRYHLACIDRWLAQSRTCPVCKYDIAGSTG</sequence>
<evidence type="ECO:0000256" key="5">
    <source>
        <dbReference type="ARBA" id="ARBA00022692"/>
    </source>
</evidence>
<accession>A0A813EEK7</accession>
<evidence type="ECO:0000259" key="14">
    <source>
        <dbReference type="PROSITE" id="PS50089"/>
    </source>
</evidence>
<dbReference type="GO" id="GO:0061630">
    <property type="term" value="F:ubiquitin protein ligase activity"/>
    <property type="evidence" value="ECO:0007669"/>
    <property type="project" value="UniProtKB-EC"/>
</dbReference>
<evidence type="ECO:0000256" key="2">
    <source>
        <dbReference type="ARBA" id="ARBA00004141"/>
    </source>
</evidence>
<keyword evidence="10" id="KW-1133">Transmembrane helix</keyword>
<dbReference type="Pfam" id="PF13639">
    <property type="entry name" value="zf-RING_2"/>
    <property type="match status" value="1"/>
</dbReference>
<dbReference type="SUPFAM" id="SSF57850">
    <property type="entry name" value="RING/U-box"/>
    <property type="match status" value="1"/>
</dbReference>
<gene>
    <name evidence="15" type="ORF">PGLA1383_LOCUS17110</name>
</gene>
<dbReference type="GO" id="GO:0016020">
    <property type="term" value="C:membrane"/>
    <property type="evidence" value="ECO:0007669"/>
    <property type="project" value="UniProtKB-SubCell"/>
</dbReference>
<keyword evidence="8" id="KW-0833">Ubl conjugation pathway</keyword>
<dbReference type="InterPro" id="IPR001841">
    <property type="entry name" value="Znf_RING"/>
</dbReference>
<evidence type="ECO:0000313" key="16">
    <source>
        <dbReference type="Proteomes" id="UP000654075"/>
    </source>
</evidence>
<keyword evidence="9" id="KW-0862">Zinc</keyword>
<comment type="subcellular location">
    <subcellularLocation>
        <location evidence="2">Membrane</location>
        <topology evidence="2">Multi-pass membrane protein</topology>
    </subcellularLocation>
</comment>
<dbReference type="AlphaFoldDB" id="A0A813EEK7"/>
<dbReference type="Gene3D" id="3.30.40.10">
    <property type="entry name" value="Zinc/RING finger domain, C3HC4 (zinc finger)"/>
    <property type="match status" value="1"/>
</dbReference>
<feature type="domain" description="RING-type" evidence="14">
    <location>
        <begin position="381"/>
        <end position="422"/>
    </location>
</feature>
<evidence type="ECO:0000256" key="6">
    <source>
        <dbReference type="ARBA" id="ARBA00022723"/>
    </source>
</evidence>
<dbReference type="OrthoDB" id="1302410at2759"/>
<dbReference type="GO" id="GO:0008270">
    <property type="term" value="F:zinc ion binding"/>
    <property type="evidence" value="ECO:0007669"/>
    <property type="project" value="UniProtKB-KW"/>
</dbReference>
<keyword evidence="11" id="KW-0472">Membrane</keyword>
<dbReference type="EMBL" id="CAJNNV010010518">
    <property type="protein sequence ID" value="CAE8598709.1"/>
    <property type="molecule type" value="Genomic_DNA"/>
</dbReference>
<evidence type="ECO:0000256" key="9">
    <source>
        <dbReference type="ARBA" id="ARBA00022833"/>
    </source>
</evidence>
<evidence type="ECO:0000313" key="15">
    <source>
        <dbReference type="EMBL" id="CAE8598709.1"/>
    </source>
</evidence>
<evidence type="ECO:0000256" key="3">
    <source>
        <dbReference type="ARBA" id="ARBA00012483"/>
    </source>
</evidence>
<name>A0A813EEK7_POLGL</name>
<reference evidence="15" key="1">
    <citation type="submission" date="2021-02" db="EMBL/GenBank/DDBJ databases">
        <authorList>
            <person name="Dougan E. K."/>
            <person name="Rhodes N."/>
            <person name="Thang M."/>
            <person name="Chan C."/>
        </authorList>
    </citation>
    <scope>NUCLEOTIDE SEQUENCE</scope>
</reference>
<dbReference type="Proteomes" id="UP000654075">
    <property type="component" value="Unassembled WGS sequence"/>
</dbReference>
<evidence type="ECO:0000256" key="13">
    <source>
        <dbReference type="SAM" id="MobiDB-lite"/>
    </source>
</evidence>
<dbReference type="GO" id="GO:0006511">
    <property type="term" value="P:ubiquitin-dependent protein catabolic process"/>
    <property type="evidence" value="ECO:0007669"/>
    <property type="project" value="TreeGrafter"/>
</dbReference>
<evidence type="ECO:0000256" key="10">
    <source>
        <dbReference type="ARBA" id="ARBA00022989"/>
    </source>
</evidence>
<dbReference type="PANTHER" id="PTHR45977:SF4">
    <property type="entry name" value="RING-TYPE DOMAIN-CONTAINING PROTEIN"/>
    <property type="match status" value="1"/>
</dbReference>
<proteinExistence type="predicted"/>
<organism evidence="15 16">
    <name type="scientific">Polarella glacialis</name>
    <name type="common">Dinoflagellate</name>
    <dbReference type="NCBI Taxonomy" id="89957"/>
    <lineage>
        <taxon>Eukaryota</taxon>
        <taxon>Sar</taxon>
        <taxon>Alveolata</taxon>
        <taxon>Dinophyceae</taxon>
        <taxon>Suessiales</taxon>
        <taxon>Suessiaceae</taxon>
        <taxon>Polarella</taxon>
    </lineage>
</organism>
<feature type="region of interest" description="Disordered" evidence="13">
    <location>
        <begin position="198"/>
        <end position="343"/>
    </location>
</feature>
<comment type="catalytic activity">
    <reaction evidence="1">
        <text>S-ubiquitinyl-[E2 ubiquitin-conjugating enzyme]-L-cysteine + [acceptor protein]-L-lysine = [E2 ubiquitin-conjugating enzyme]-L-cysteine + N(6)-ubiquitinyl-[acceptor protein]-L-lysine.</text>
        <dbReference type="EC" id="2.3.2.27"/>
    </reaction>
</comment>
<evidence type="ECO:0000256" key="11">
    <source>
        <dbReference type="ARBA" id="ARBA00023136"/>
    </source>
</evidence>
<feature type="region of interest" description="Disordered" evidence="13">
    <location>
        <begin position="111"/>
        <end position="130"/>
    </location>
</feature>
<keyword evidence="16" id="KW-1185">Reference proteome</keyword>
<feature type="compositionally biased region" description="Low complexity" evidence="13">
    <location>
        <begin position="252"/>
        <end position="282"/>
    </location>
</feature>
<dbReference type="GO" id="GO:0016567">
    <property type="term" value="P:protein ubiquitination"/>
    <property type="evidence" value="ECO:0007669"/>
    <property type="project" value="TreeGrafter"/>
</dbReference>
<evidence type="ECO:0000256" key="12">
    <source>
        <dbReference type="PROSITE-ProRule" id="PRU00175"/>
    </source>
</evidence>